<proteinExistence type="predicted"/>
<dbReference type="EMBL" id="QVQA01000077">
    <property type="protein sequence ID" value="KAF5096925.1"/>
    <property type="molecule type" value="Genomic_DNA"/>
</dbReference>
<sequence length="317" mass="36083">MAPRTSNKRKVSFDYTPEETYPSDIEEQEECSFKRIKLNEPIYISSELKDDSVSYNNKNYLNDDEDEDDEDEDMPKFQYESKFKKAVSANVSTTFSDLVLFNKFIDFNSSVHDDDDDSYDHTSHTAEIPQPAQQQIHIIDEKSVDVDIPLITPPDLLLPKASSETNSVATLSTSATSNPRWPISQQDHSTSFSILTNPKKKQVRPALSKAFNTVVDNLFVSPEEQSLEDYLLYDDDDNTTTTTSTEEDSEEFSESDSVEPLIWTDKKIPLCCYRDRNKIPSDLLALSRVKNNKQSAINKRSLKSGKAREMIGGLSEW</sequence>
<evidence type="ECO:0000313" key="1">
    <source>
        <dbReference type="EMBL" id="KAF5096925.1"/>
    </source>
</evidence>
<dbReference type="Proteomes" id="UP000744676">
    <property type="component" value="Unassembled WGS sequence"/>
</dbReference>
<name>A0ACB6V3N2_9ASCO</name>
<organism evidence="1 2">
    <name type="scientific">Geotrichum galactomycetum</name>
    <dbReference type="NCBI Taxonomy" id="27317"/>
    <lineage>
        <taxon>Eukaryota</taxon>
        <taxon>Fungi</taxon>
        <taxon>Dikarya</taxon>
        <taxon>Ascomycota</taxon>
        <taxon>Saccharomycotina</taxon>
        <taxon>Dipodascomycetes</taxon>
        <taxon>Dipodascales</taxon>
        <taxon>Dipodascaceae</taxon>
        <taxon>Geotrichum</taxon>
    </lineage>
</organism>
<accession>A0ACB6V3N2</accession>
<gene>
    <name evidence="1" type="ORF">D0Z00_002585</name>
</gene>
<keyword evidence="2" id="KW-1185">Reference proteome</keyword>
<evidence type="ECO:0000313" key="2">
    <source>
        <dbReference type="Proteomes" id="UP000744676"/>
    </source>
</evidence>
<comment type="caution">
    <text evidence="1">The sequence shown here is derived from an EMBL/GenBank/DDBJ whole genome shotgun (WGS) entry which is preliminary data.</text>
</comment>
<reference evidence="1 2" key="1">
    <citation type="journal article" date="2020" name="Front. Microbiol.">
        <title>Phenotypic and Genetic Characterization of the Cheese Ripening Yeast Geotrichum candidum.</title>
        <authorList>
            <person name="Perkins V."/>
            <person name="Vignola S."/>
            <person name="Lessard M.H."/>
            <person name="Plante P.L."/>
            <person name="Corbeil J."/>
            <person name="Dugat-Bony E."/>
            <person name="Frenette M."/>
            <person name="Labrie S."/>
        </authorList>
    </citation>
    <scope>NUCLEOTIDE SEQUENCE [LARGE SCALE GENOMIC DNA]</scope>
    <source>
        <strain evidence="1 2">LMA-1147</strain>
    </source>
</reference>
<protein>
    <submittedName>
        <fullName evidence="1">Uncharacterized protein</fullName>
    </submittedName>
</protein>